<organism evidence="10 11">
    <name type="scientific">Aureimonas ureilytica</name>
    <dbReference type="NCBI Taxonomy" id="401562"/>
    <lineage>
        <taxon>Bacteria</taxon>
        <taxon>Pseudomonadati</taxon>
        <taxon>Pseudomonadota</taxon>
        <taxon>Alphaproteobacteria</taxon>
        <taxon>Hyphomicrobiales</taxon>
        <taxon>Aurantimonadaceae</taxon>
        <taxon>Aureimonas</taxon>
    </lineage>
</organism>
<dbReference type="InterPro" id="IPR003439">
    <property type="entry name" value="ABC_transporter-like_ATP-bd"/>
</dbReference>
<dbReference type="Gene3D" id="3.40.50.300">
    <property type="entry name" value="P-loop containing nucleotide triphosphate hydrolases"/>
    <property type="match status" value="1"/>
</dbReference>
<dbReference type="EMBL" id="LDPZ01000005">
    <property type="protein sequence ID" value="KTQ98042.1"/>
    <property type="molecule type" value="Genomic_DNA"/>
</dbReference>
<keyword evidence="4" id="KW-0547">Nucleotide-binding</keyword>
<sequence length="282" mass="29970">MTAIRVTRLSKRFWNTQALSDVSFTVEAGEMVALIGASGSGKSTLIRHIAGLETGEGEGSGISLFGTPVQAGGRMLKGAKSVRGDVSVIFQQFNLVHRLSVLTNVLIGALGRIPPWRGTLGLFGPSEKAKAREALERVGIGHAGAQRASTLSGGQQQRAAIARTLVQGARILIADEPIASLDPASAKRVMDVLASINRDDKITVLVSLHQVDYARRYFPRTIAMRDGRIVYDGPSSALTNEFLSELYGSASEELLLPDAPAAAPPRRPEPVRHSSLGALEAV</sequence>
<dbReference type="PROSITE" id="PS50893">
    <property type="entry name" value="ABC_TRANSPORTER_2"/>
    <property type="match status" value="1"/>
</dbReference>
<evidence type="ECO:0000313" key="11">
    <source>
        <dbReference type="Proteomes" id="UP000078272"/>
    </source>
</evidence>
<dbReference type="GO" id="GO:0016020">
    <property type="term" value="C:membrane"/>
    <property type="evidence" value="ECO:0007669"/>
    <property type="project" value="InterPro"/>
</dbReference>
<dbReference type="PANTHER" id="PTHR43166:SF6">
    <property type="entry name" value="PHOSPHONATES IMPORT ATP-BINDING PROTEIN PHNC"/>
    <property type="match status" value="1"/>
</dbReference>
<evidence type="ECO:0000256" key="2">
    <source>
        <dbReference type="ARBA" id="ARBA00022448"/>
    </source>
</evidence>
<evidence type="ECO:0000256" key="4">
    <source>
        <dbReference type="ARBA" id="ARBA00022741"/>
    </source>
</evidence>
<dbReference type="InterPro" id="IPR017871">
    <property type="entry name" value="ABC_transporter-like_CS"/>
</dbReference>
<dbReference type="SMART" id="SM00382">
    <property type="entry name" value="AAA"/>
    <property type="match status" value="1"/>
</dbReference>
<comment type="similarity">
    <text evidence="1">Belongs to the ABC transporter superfamily.</text>
</comment>
<evidence type="ECO:0000256" key="5">
    <source>
        <dbReference type="ARBA" id="ARBA00022840"/>
    </source>
</evidence>
<dbReference type="STRING" id="401562.NS365_15390"/>
<comment type="caution">
    <text evidence="10">The sequence shown here is derived from an EMBL/GenBank/DDBJ whole genome shotgun (WGS) entry which is preliminary data.</text>
</comment>
<accession>A0A175RF74</accession>
<dbReference type="RefSeq" id="WP_244496237.1">
    <property type="nucleotide sequence ID" value="NZ_LDPZ01000005.1"/>
</dbReference>
<evidence type="ECO:0000313" key="10">
    <source>
        <dbReference type="EMBL" id="KTQ98042.1"/>
    </source>
</evidence>
<dbReference type="InterPro" id="IPR003593">
    <property type="entry name" value="AAA+_ATPase"/>
</dbReference>
<dbReference type="PATRIC" id="fig|401562.3.peg.3575"/>
<dbReference type="Proteomes" id="UP000078272">
    <property type="component" value="Unassembled WGS sequence"/>
</dbReference>
<evidence type="ECO:0000256" key="6">
    <source>
        <dbReference type="ARBA" id="ARBA00022967"/>
    </source>
</evidence>
<keyword evidence="2" id="KW-0813">Transport</keyword>
<name>A0A175RF74_9HYPH</name>
<dbReference type="InterPro" id="IPR012693">
    <property type="entry name" value="ABC_transpr_PhnC"/>
</dbReference>
<dbReference type="AlphaFoldDB" id="A0A175RF74"/>
<dbReference type="GO" id="GO:0016887">
    <property type="term" value="F:ATP hydrolysis activity"/>
    <property type="evidence" value="ECO:0007669"/>
    <property type="project" value="InterPro"/>
</dbReference>
<protein>
    <submittedName>
        <fullName evidence="10">Phosphonate/organophosphate ester transporter subunit</fullName>
    </submittedName>
</protein>
<feature type="domain" description="ABC transporter" evidence="9">
    <location>
        <begin position="4"/>
        <end position="251"/>
    </location>
</feature>
<proteinExistence type="inferred from homology"/>
<evidence type="ECO:0000256" key="3">
    <source>
        <dbReference type="ARBA" id="ARBA00022475"/>
    </source>
</evidence>
<evidence type="ECO:0000256" key="8">
    <source>
        <dbReference type="SAM" id="MobiDB-lite"/>
    </source>
</evidence>
<dbReference type="InterPro" id="IPR050086">
    <property type="entry name" value="MetN_ABC_transporter-like"/>
</dbReference>
<keyword evidence="3" id="KW-1003">Cell membrane</keyword>
<dbReference type="CDD" id="cd03256">
    <property type="entry name" value="ABC_PhnC_transporter"/>
    <property type="match status" value="1"/>
</dbReference>
<evidence type="ECO:0000256" key="7">
    <source>
        <dbReference type="ARBA" id="ARBA00023136"/>
    </source>
</evidence>
<dbReference type="PANTHER" id="PTHR43166">
    <property type="entry name" value="AMINO ACID IMPORT ATP-BINDING PROTEIN"/>
    <property type="match status" value="1"/>
</dbReference>
<feature type="region of interest" description="Disordered" evidence="8">
    <location>
        <begin position="259"/>
        <end position="282"/>
    </location>
</feature>
<keyword evidence="7" id="KW-0472">Membrane</keyword>
<keyword evidence="6" id="KW-1278">Translocase</keyword>
<dbReference type="SUPFAM" id="SSF52540">
    <property type="entry name" value="P-loop containing nucleoside triphosphate hydrolases"/>
    <property type="match status" value="1"/>
</dbReference>
<gene>
    <name evidence="10" type="ORF">NS226_02220</name>
</gene>
<dbReference type="Pfam" id="PF00005">
    <property type="entry name" value="ABC_tran"/>
    <property type="match status" value="1"/>
</dbReference>
<dbReference type="GO" id="GO:0015416">
    <property type="term" value="F:ABC-type phosphonate transporter activity"/>
    <property type="evidence" value="ECO:0007669"/>
    <property type="project" value="InterPro"/>
</dbReference>
<reference evidence="10 11" key="1">
    <citation type="journal article" date="2016" name="Front. Microbiol.">
        <title>Genomic Resource of Rice Seed Associated Bacteria.</title>
        <authorList>
            <person name="Midha S."/>
            <person name="Bansal K."/>
            <person name="Sharma S."/>
            <person name="Kumar N."/>
            <person name="Patil P.P."/>
            <person name="Chaudhry V."/>
            <person name="Patil P.B."/>
        </authorList>
    </citation>
    <scope>NUCLEOTIDE SEQUENCE [LARGE SCALE GENOMIC DNA]</scope>
    <source>
        <strain evidence="10 11">NS226</strain>
    </source>
</reference>
<evidence type="ECO:0000256" key="1">
    <source>
        <dbReference type="ARBA" id="ARBA00005417"/>
    </source>
</evidence>
<evidence type="ECO:0000259" key="9">
    <source>
        <dbReference type="PROSITE" id="PS50893"/>
    </source>
</evidence>
<dbReference type="GO" id="GO:0005524">
    <property type="term" value="F:ATP binding"/>
    <property type="evidence" value="ECO:0007669"/>
    <property type="project" value="UniProtKB-KW"/>
</dbReference>
<dbReference type="eggNOG" id="COG3638">
    <property type="taxonomic scope" value="Bacteria"/>
</dbReference>
<keyword evidence="5" id="KW-0067">ATP-binding</keyword>
<dbReference type="InterPro" id="IPR027417">
    <property type="entry name" value="P-loop_NTPase"/>
</dbReference>
<dbReference type="NCBIfam" id="TIGR02315">
    <property type="entry name" value="ABC_phnC"/>
    <property type="match status" value="1"/>
</dbReference>
<dbReference type="PROSITE" id="PS00211">
    <property type="entry name" value="ABC_TRANSPORTER_1"/>
    <property type="match status" value="1"/>
</dbReference>